<dbReference type="EC" id="2.4.2.52" evidence="2"/>
<protein>
    <recommendedName>
        <fullName evidence="2">triphosphoribosyl-dephospho-CoA synthase</fullName>
        <ecNumber evidence="2">2.4.2.52</ecNumber>
    </recommendedName>
</protein>
<evidence type="ECO:0000313" key="8">
    <source>
        <dbReference type="Proteomes" id="UP000596827"/>
    </source>
</evidence>
<evidence type="ECO:0000256" key="6">
    <source>
        <dbReference type="SAM" id="MobiDB-lite"/>
    </source>
</evidence>
<dbReference type="GO" id="GO:0051191">
    <property type="term" value="P:prosthetic group biosynthetic process"/>
    <property type="evidence" value="ECO:0007669"/>
    <property type="project" value="TreeGrafter"/>
</dbReference>
<evidence type="ECO:0000313" key="7">
    <source>
        <dbReference type="EMBL" id="MBC5766396.1"/>
    </source>
</evidence>
<dbReference type="GO" id="GO:0005524">
    <property type="term" value="F:ATP binding"/>
    <property type="evidence" value="ECO:0007669"/>
    <property type="project" value="UniProtKB-KW"/>
</dbReference>
<keyword evidence="8" id="KW-1185">Reference proteome</keyword>
<feature type="region of interest" description="Disordered" evidence="6">
    <location>
        <begin position="286"/>
        <end position="305"/>
    </location>
</feature>
<gene>
    <name evidence="7" type="ORF">H8R02_18145</name>
</gene>
<sequence length="305" mass="32501">MDTRVRLNSRAVAEAACQALHDELALETKPGLVSFVDSGSHTDMDAGTFLRSIGALRPFFTTFAELGAQRAHFRALELQGVRAEAAMLDATCGVNTHRGAIFILGLLCAAVGWIYADGEVPTANEVRRTMLDAWGADLARRANVARESNGSRAAQRFGLRSISVEAAQGFPVLFDKVLPALGSVPTDTTRTDALFAAITVLDDTTVVHRGGIQALVDVKRIARDFLAQGGAAATGARELLRDLHRQFVARRISPGGAADMLSAACFLQATCVASASNALDPRLRGDDDSLSFPRRRESKAQLAPA</sequence>
<evidence type="ECO:0000256" key="3">
    <source>
        <dbReference type="ARBA" id="ARBA00022679"/>
    </source>
</evidence>
<evidence type="ECO:0000256" key="2">
    <source>
        <dbReference type="ARBA" id="ARBA00012074"/>
    </source>
</evidence>
<evidence type="ECO:0000256" key="1">
    <source>
        <dbReference type="ARBA" id="ARBA00001210"/>
    </source>
</evidence>
<proteinExistence type="predicted"/>
<organism evidence="7 8">
    <name type="scientific">Ramlibacter albus</name>
    <dbReference type="NCBI Taxonomy" id="2079448"/>
    <lineage>
        <taxon>Bacteria</taxon>
        <taxon>Pseudomonadati</taxon>
        <taxon>Pseudomonadota</taxon>
        <taxon>Betaproteobacteria</taxon>
        <taxon>Burkholderiales</taxon>
        <taxon>Comamonadaceae</taxon>
        <taxon>Ramlibacter</taxon>
    </lineage>
</organism>
<evidence type="ECO:0000256" key="5">
    <source>
        <dbReference type="ARBA" id="ARBA00022840"/>
    </source>
</evidence>
<reference evidence="7" key="1">
    <citation type="submission" date="2020-08" db="EMBL/GenBank/DDBJ databases">
        <title>Ramlibacter sp. GTP1 16S ribosomal RNA gene genome sequencing and assembly.</title>
        <authorList>
            <person name="Kang M."/>
        </authorList>
    </citation>
    <scope>NUCLEOTIDE SEQUENCE</scope>
    <source>
        <strain evidence="7">GTP1</strain>
    </source>
</reference>
<dbReference type="Gene3D" id="1.10.4200.10">
    <property type="entry name" value="Triphosphoribosyl-dephospho-CoA protein"/>
    <property type="match status" value="1"/>
</dbReference>
<dbReference type="EMBL" id="JACORU010000006">
    <property type="protein sequence ID" value="MBC5766396.1"/>
    <property type="molecule type" value="Genomic_DNA"/>
</dbReference>
<accession>A0A923MA06</accession>
<keyword evidence="5" id="KW-0067">ATP-binding</keyword>
<dbReference type="PANTHER" id="PTHR30201:SF2">
    <property type="entry name" value="2-(5''-TRIPHOSPHORIBOSYL)-3'-DEPHOSPHOCOENZYME-A SYNTHASE"/>
    <property type="match status" value="1"/>
</dbReference>
<keyword evidence="3" id="KW-0808">Transferase</keyword>
<dbReference type="Proteomes" id="UP000596827">
    <property type="component" value="Unassembled WGS sequence"/>
</dbReference>
<comment type="caution">
    <text evidence="7">The sequence shown here is derived from an EMBL/GenBank/DDBJ whole genome shotgun (WGS) entry which is preliminary data.</text>
</comment>
<dbReference type="AlphaFoldDB" id="A0A923MA06"/>
<dbReference type="GO" id="GO:0046917">
    <property type="term" value="F:triphosphoribosyl-dephospho-CoA synthase activity"/>
    <property type="evidence" value="ECO:0007669"/>
    <property type="project" value="UniProtKB-EC"/>
</dbReference>
<dbReference type="Pfam" id="PF01874">
    <property type="entry name" value="CitG"/>
    <property type="match status" value="1"/>
</dbReference>
<dbReference type="PANTHER" id="PTHR30201">
    <property type="entry name" value="TRIPHOSPHORIBOSYL-DEPHOSPHO-COA SYNTHASE"/>
    <property type="match status" value="1"/>
</dbReference>
<keyword evidence="4" id="KW-0547">Nucleotide-binding</keyword>
<dbReference type="RefSeq" id="WP_187082869.1">
    <property type="nucleotide sequence ID" value="NZ_JACORU010000006.1"/>
</dbReference>
<dbReference type="InterPro" id="IPR002736">
    <property type="entry name" value="CitG"/>
</dbReference>
<evidence type="ECO:0000256" key="4">
    <source>
        <dbReference type="ARBA" id="ARBA00022741"/>
    </source>
</evidence>
<comment type="catalytic activity">
    <reaction evidence="1">
        <text>3'-dephospho-CoA + ATP = 2'-(5''-triphospho-alpha-D-ribosyl)-3'-dephospho-CoA + adenine</text>
        <dbReference type="Rhea" id="RHEA:15117"/>
        <dbReference type="ChEBI" id="CHEBI:16708"/>
        <dbReference type="ChEBI" id="CHEBI:30616"/>
        <dbReference type="ChEBI" id="CHEBI:57328"/>
        <dbReference type="ChEBI" id="CHEBI:61378"/>
        <dbReference type="EC" id="2.4.2.52"/>
    </reaction>
</comment>
<name>A0A923MA06_9BURK</name>